<dbReference type="GO" id="GO:0000270">
    <property type="term" value="P:peptidoglycan metabolic process"/>
    <property type="evidence" value="ECO:0007669"/>
    <property type="project" value="InterPro"/>
</dbReference>
<proteinExistence type="inferred from homology"/>
<dbReference type="Gene3D" id="1.10.530.10">
    <property type="match status" value="1"/>
</dbReference>
<evidence type="ECO:0000256" key="2">
    <source>
        <dbReference type="SAM" id="Phobius"/>
    </source>
</evidence>
<dbReference type="EC" id="4.2.2.-" evidence="4"/>
<dbReference type="InterPro" id="IPR008258">
    <property type="entry name" value="Transglycosylase_SLT_dom_1"/>
</dbReference>
<dbReference type="Proteomes" id="UP000075737">
    <property type="component" value="Unassembled WGS sequence"/>
</dbReference>
<keyword evidence="4" id="KW-0456">Lyase</keyword>
<dbReference type="PATRIC" id="fig|520767.4.peg.2174"/>
<dbReference type="AlphaFoldDB" id="A0A162M678"/>
<dbReference type="GO" id="GO:0016020">
    <property type="term" value="C:membrane"/>
    <property type="evidence" value="ECO:0007669"/>
    <property type="project" value="InterPro"/>
</dbReference>
<organism evidence="4 5">
    <name type="scientific">Thermovenabulum gondwanense</name>
    <dbReference type="NCBI Taxonomy" id="520767"/>
    <lineage>
        <taxon>Bacteria</taxon>
        <taxon>Bacillati</taxon>
        <taxon>Bacillota</taxon>
        <taxon>Clostridia</taxon>
        <taxon>Thermosediminibacterales</taxon>
        <taxon>Thermosediminibacteraceae</taxon>
        <taxon>Thermovenabulum</taxon>
    </lineage>
</organism>
<name>A0A162M678_9FIRM</name>
<keyword evidence="2" id="KW-0812">Transmembrane</keyword>
<dbReference type="PANTHER" id="PTHR37423">
    <property type="entry name" value="SOLUBLE LYTIC MUREIN TRANSGLYCOSYLASE-RELATED"/>
    <property type="match status" value="1"/>
</dbReference>
<dbReference type="GO" id="GO:0008933">
    <property type="term" value="F:peptidoglycan lytic transglycosylase activity"/>
    <property type="evidence" value="ECO:0007669"/>
    <property type="project" value="InterPro"/>
</dbReference>
<evidence type="ECO:0000313" key="4">
    <source>
        <dbReference type="EMBL" id="KYO64292.1"/>
    </source>
</evidence>
<sequence length="185" mass="21580">MNQKINKVFTLLVIALIVALFFNLNWFLKTIYPLKYEDYIVKYSKEYGLDPYLVASVIKIESNFNPSSISNKGAIGLMQIMPSTAVWAAGKMGIREEKIDLMDPKTNIMIGTWYLSDLLREFKGDLTLALAAYNGGRGNVREWVDRGLFDVKNKKEEEIPFVETKFFVMKVKKAYYWYRKLYRLK</sequence>
<evidence type="ECO:0000313" key="5">
    <source>
        <dbReference type="Proteomes" id="UP000075737"/>
    </source>
</evidence>
<dbReference type="PROSITE" id="PS00922">
    <property type="entry name" value="TRANSGLYCOSYLASE"/>
    <property type="match status" value="1"/>
</dbReference>
<dbReference type="PANTHER" id="PTHR37423:SF2">
    <property type="entry name" value="MEMBRANE-BOUND LYTIC MUREIN TRANSGLYCOSYLASE C"/>
    <property type="match status" value="1"/>
</dbReference>
<evidence type="ECO:0000259" key="3">
    <source>
        <dbReference type="Pfam" id="PF01464"/>
    </source>
</evidence>
<protein>
    <submittedName>
        <fullName evidence="4">Soluble lytic murein transglycosylase</fullName>
        <ecNumber evidence="4">4.2.2.-</ecNumber>
    </submittedName>
</protein>
<feature type="transmembrane region" description="Helical" evidence="2">
    <location>
        <begin position="9"/>
        <end position="28"/>
    </location>
</feature>
<feature type="domain" description="Transglycosylase SLT" evidence="3">
    <location>
        <begin position="39"/>
        <end position="146"/>
    </location>
</feature>
<comment type="caution">
    <text evidence="4">The sequence shown here is derived from an EMBL/GenBank/DDBJ whole genome shotgun (WGS) entry which is preliminary data.</text>
</comment>
<evidence type="ECO:0000256" key="1">
    <source>
        <dbReference type="ARBA" id="ARBA00007734"/>
    </source>
</evidence>
<gene>
    <name evidence="4" type="primary">slt</name>
    <name evidence="4" type="ORF">ATZ99_20520</name>
</gene>
<dbReference type="EMBL" id="LOHZ01000043">
    <property type="protein sequence ID" value="KYO64292.1"/>
    <property type="molecule type" value="Genomic_DNA"/>
</dbReference>
<accession>A0A162M678</accession>
<dbReference type="SUPFAM" id="SSF53955">
    <property type="entry name" value="Lysozyme-like"/>
    <property type="match status" value="1"/>
</dbReference>
<keyword evidence="2" id="KW-1133">Transmembrane helix</keyword>
<reference evidence="4 5" key="1">
    <citation type="submission" date="2015-12" db="EMBL/GenBank/DDBJ databases">
        <title>Draft genome of Thermovenabulum gondwanense isolated from a red thermophilic microbial mat colonisisng an outflow channel of a bore well.</title>
        <authorList>
            <person name="Patel B.K."/>
        </authorList>
    </citation>
    <scope>NUCLEOTIDE SEQUENCE [LARGE SCALE GENOMIC DNA]</scope>
    <source>
        <strain evidence="4 5">R270</strain>
    </source>
</reference>
<dbReference type="InterPro" id="IPR000189">
    <property type="entry name" value="Transglyc_AS"/>
</dbReference>
<keyword evidence="2" id="KW-0472">Membrane</keyword>
<dbReference type="RefSeq" id="WP_068749152.1">
    <property type="nucleotide sequence ID" value="NZ_LOHZ01000043.1"/>
</dbReference>
<dbReference type="InterPro" id="IPR023346">
    <property type="entry name" value="Lysozyme-like_dom_sf"/>
</dbReference>
<dbReference type="CDD" id="cd16896">
    <property type="entry name" value="LT_Slt70-like"/>
    <property type="match status" value="1"/>
</dbReference>
<dbReference type="STRING" id="520767.ATZ99_20520"/>
<dbReference type="Pfam" id="PF01464">
    <property type="entry name" value="SLT"/>
    <property type="match status" value="1"/>
</dbReference>
<dbReference type="OrthoDB" id="9815002at2"/>
<comment type="similarity">
    <text evidence="1">Belongs to the transglycosylase Slt family.</text>
</comment>
<keyword evidence="5" id="KW-1185">Reference proteome</keyword>